<name>A0A5M9MYA8_9EURO</name>
<keyword evidence="2 3" id="KW-0040">ANK repeat</keyword>
<dbReference type="RefSeq" id="XP_033429000.1">
    <property type="nucleotide sequence ID" value="XM_033567005.1"/>
</dbReference>
<dbReference type="PANTHER" id="PTHR24198">
    <property type="entry name" value="ANKYRIN REPEAT AND PROTEIN KINASE DOMAIN-CONTAINING PROTEIN"/>
    <property type="match status" value="1"/>
</dbReference>
<protein>
    <submittedName>
        <fullName evidence="4">Uncharacterized protein</fullName>
    </submittedName>
</protein>
<accession>A0A5M9MYA8</accession>
<proteinExistence type="predicted"/>
<evidence type="ECO:0000313" key="4">
    <source>
        <dbReference type="EMBL" id="KAA8649639.1"/>
    </source>
</evidence>
<dbReference type="OrthoDB" id="4761126at2759"/>
<dbReference type="AlphaFoldDB" id="A0A5M9MYA8"/>
<evidence type="ECO:0000313" key="5">
    <source>
        <dbReference type="Proteomes" id="UP000324241"/>
    </source>
</evidence>
<dbReference type="EMBL" id="QUQM01000001">
    <property type="protein sequence ID" value="KAA8649639.1"/>
    <property type="molecule type" value="Genomic_DNA"/>
</dbReference>
<dbReference type="PANTHER" id="PTHR24198:SF165">
    <property type="entry name" value="ANKYRIN REPEAT-CONTAINING PROTEIN-RELATED"/>
    <property type="match status" value="1"/>
</dbReference>
<dbReference type="Proteomes" id="UP000324241">
    <property type="component" value="Unassembled WGS sequence"/>
</dbReference>
<evidence type="ECO:0000256" key="1">
    <source>
        <dbReference type="ARBA" id="ARBA00022737"/>
    </source>
</evidence>
<dbReference type="Gene3D" id="1.25.40.20">
    <property type="entry name" value="Ankyrin repeat-containing domain"/>
    <property type="match status" value="1"/>
</dbReference>
<dbReference type="GeneID" id="54325012"/>
<organism evidence="4 5">
    <name type="scientific">Aspergillus tanneri</name>
    <dbReference type="NCBI Taxonomy" id="1220188"/>
    <lineage>
        <taxon>Eukaryota</taxon>
        <taxon>Fungi</taxon>
        <taxon>Dikarya</taxon>
        <taxon>Ascomycota</taxon>
        <taxon>Pezizomycotina</taxon>
        <taxon>Eurotiomycetes</taxon>
        <taxon>Eurotiomycetidae</taxon>
        <taxon>Eurotiales</taxon>
        <taxon>Aspergillaceae</taxon>
        <taxon>Aspergillus</taxon>
        <taxon>Aspergillus subgen. Circumdati</taxon>
    </lineage>
</organism>
<sequence length="97" mass="10898">MGRCEVVRWFLKSGWADVKAKHDIGGAEIDIKGKASTTQLSYAVLRDHLPIAKMFLSMGAEVNTIHEEEWTPLHVAVRSGQEEIVSLAEKQVIRLIR</sequence>
<evidence type="ECO:0000256" key="3">
    <source>
        <dbReference type="PROSITE-ProRule" id="PRU00023"/>
    </source>
</evidence>
<feature type="repeat" description="ANK" evidence="3">
    <location>
        <begin position="35"/>
        <end position="67"/>
    </location>
</feature>
<dbReference type="Pfam" id="PF12796">
    <property type="entry name" value="Ank_2"/>
    <property type="match status" value="1"/>
</dbReference>
<dbReference type="PROSITE" id="PS50088">
    <property type="entry name" value="ANK_REPEAT"/>
    <property type="match status" value="1"/>
</dbReference>
<dbReference type="InterPro" id="IPR002110">
    <property type="entry name" value="Ankyrin_rpt"/>
</dbReference>
<reference evidence="4 5" key="1">
    <citation type="submission" date="2019-08" db="EMBL/GenBank/DDBJ databases">
        <title>The genome sequence of a newly discovered highly antifungal drug resistant Aspergillus species, Aspergillus tanneri NIH 1004.</title>
        <authorList>
            <person name="Mounaud S."/>
            <person name="Singh I."/>
            <person name="Joardar V."/>
            <person name="Pakala S."/>
            <person name="Pakala S."/>
            <person name="Venepally P."/>
            <person name="Chung J.K."/>
            <person name="Losada L."/>
            <person name="Nierman W.C."/>
        </authorList>
    </citation>
    <scope>NUCLEOTIDE SEQUENCE [LARGE SCALE GENOMIC DNA]</scope>
    <source>
        <strain evidence="4 5">NIH1004</strain>
    </source>
</reference>
<comment type="caution">
    <text evidence="4">The sequence shown here is derived from an EMBL/GenBank/DDBJ whole genome shotgun (WGS) entry which is preliminary data.</text>
</comment>
<gene>
    <name evidence="4" type="ORF">ATNIH1004_002310</name>
</gene>
<keyword evidence="1" id="KW-0677">Repeat</keyword>
<evidence type="ECO:0000256" key="2">
    <source>
        <dbReference type="ARBA" id="ARBA00023043"/>
    </source>
</evidence>
<dbReference type="InterPro" id="IPR036770">
    <property type="entry name" value="Ankyrin_rpt-contain_sf"/>
</dbReference>
<dbReference type="SUPFAM" id="SSF48403">
    <property type="entry name" value="Ankyrin repeat"/>
    <property type="match status" value="1"/>
</dbReference>